<dbReference type="SUPFAM" id="SSF81383">
    <property type="entry name" value="F-box domain"/>
    <property type="match status" value="1"/>
</dbReference>
<dbReference type="SUPFAM" id="SSF52047">
    <property type="entry name" value="RNI-like"/>
    <property type="match status" value="1"/>
</dbReference>
<dbReference type="Gene3D" id="3.80.10.10">
    <property type="entry name" value="Ribonuclease Inhibitor"/>
    <property type="match status" value="1"/>
</dbReference>
<feature type="domain" description="F-box" evidence="1">
    <location>
        <begin position="93"/>
        <end position="138"/>
    </location>
</feature>
<evidence type="ECO:0000313" key="3">
    <source>
        <dbReference type="Proteomes" id="UP000027222"/>
    </source>
</evidence>
<dbReference type="SMART" id="SM00256">
    <property type="entry name" value="FBOX"/>
    <property type="match status" value="1"/>
</dbReference>
<accession>A0A067SVD2</accession>
<dbReference type="InterPro" id="IPR036047">
    <property type="entry name" value="F-box-like_dom_sf"/>
</dbReference>
<reference evidence="3" key="1">
    <citation type="journal article" date="2014" name="Proc. Natl. Acad. Sci. U.S.A.">
        <title>Extensive sampling of basidiomycete genomes demonstrates inadequacy of the white-rot/brown-rot paradigm for wood decay fungi.</title>
        <authorList>
            <person name="Riley R."/>
            <person name="Salamov A.A."/>
            <person name="Brown D.W."/>
            <person name="Nagy L.G."/>
            <person name="Floudas D."/>
            <person name="Held B.W."/>
            <person name="Levasseur A."/>
            <person name="Lombard V."/>
            <person name="Morin E."/>
            <person name="Otillar R."/>
            <person name="Lindquist E.A."/>
            <person name="Sun H."/>
            <person name="LaButti K.M."/>
            <person name="Schmutz J."/>
            <person name="Jabbour D."/>
            <person name="Luo H."/>
            <person name="Baker S.E."/>
            <person name="Pisabarro A.G."/>
            <person name="Walton J.D."/>
            <person name="Blanchette R.A."/>
            <person name="Henrissat B."/>
            <person name="Martin F."/>
            <person name="Cullen D."/>
            <person name="Hibbett D.S."/>
            <person name="Grigoriev I.V."/>
        </authorList>
    </citation>
    <scope>NUCLEOTIDE SEQUENCE [LARGE SCALE GENOMIC DNA]</scope>
    <source>
        <strain evidence="3">CBS 339.88</strain>
    </source>
</reference>
<protein>
    <recommendedName>
        <fullName evidence="1">F-box domain-containing protein</fullName>
    </recommendedName>
</protein>
<name>A0A067SVD2_GALM3</name>
<proteinExistence type="predicted"/>
<keyword evidence="3" id="KW-1185">Reference proteome</keyword>
<sequence>MTIVEIAALVENLGLDVESTLLIGRASGLEDIGTDYFFSRNSNQGIELCKNWVSSQDFSTGLAVLLDRTQVKNWVSRQDFSTEFGILLPPNSNKHMVPLPTELWLRISQFVPDLDLFRLATVNQLFLDLVTDRRYRQLIIDDDRPSLLIHKLAKLERDSLIAARVRSLTIHPRAVRSACLRSNKPTKHLNRIQPAKNVHWPDDFRFRSERVPIEEDVILADKFLDTLGNLHNIEEYIVEWKHGDDYEKPFCFPLLSAIWPLHAQNLRIIRFNMMLSYLCDVLGPVTGLDRVQELTLYFGSNDIKSTTTSNPDLAIKEAFEKLATFMNRLALSLQSLTISSIGHLNFSSLYSSLTYFPHLTYLALLMPCDPGHVLDPTGFHHFLHAHRAVEHFHFSPQYCCRQSSQDTVSAEDWLNRAFAGIDLRHLRSLELGLNILGPGGKRVMPTIPRVCSAAKDVWSLSIVGCIISLEDLRTLLHPFSALAGGSAPRTLVLEVHVLDVQLLDLLADLLPGLEMLNLTYRWVSRFECVSATEFAEGLRSKTYHGWKLWQLILRCSRQNDDARWPCQQAIVRTIPALR</sequence>
<dbReference type="Pfam" id="PF00646">
    <property type="entry name" value="F-box"/>
    <property type="match status" value="1"/>
</dbReference>
<evidence type="ECO:0000259" key="1">
    <source>
        <dbReference type="PROSITE" id="PS50181"/>
    </source>
</evidence>
<dbReference type="HOGENOM" id="CLU_471761_0_0_1"/>
<dbReference type="OrthoDB" id="2915292at2759"/>
<dbReference type="Proteomes" id="UP000027222">
    <property type="component" value="Unassembled WGS sequence"/>
</dbReference>
<dbReference type="EMBL" id="KL142392">
    <property type="protein sequence ID" value="KDR71659.1"/>
    <property type="molecule type" value="Genomic_DNA"/>
</dbReference>
<gene>
    <name evidence="2" type="ORF">GALMADRAFT_281866</name>
</gene>
<evidence type="ECO:0000313" key="2">
    <source>
        <dbReference type="EMBL" id="KDR71659.1"/>
    </source>
</evidence>
<dbReference type="InterPro" id="IPR001810">
    <property type="entry name" value="F-box_dom"/>
</dbReference>
<dbReference type="PROSITE" id="PS50181">
    <property type="entry name" value="FBOX"/>
    <property type="match status" value="1"/>
</dbReference>
<dbReference type="InterPro" id="IPR032675">
    <property type="entry name" value="LRR_dom_sf"/>
</dbReference>
<dbReference type="AlphaFoldDB" id="A0A067SVD2"/>
<organism evidence="2 3">
    <name type="scientific">Galerina marginata (strain CBS 339.88)</name>
    <dbReference type="NCBI Taxonomy" id="685588"/>
    <lineage>
        <taxon>Eukaryota</taxon>
        <taxon>Fungi</taxon>
        <taxon>Dikarya</taxon>
        <taxon>Basidiomycota</taxon>
        <taxon>Agaricomycotina</taxon>
        <taxon>Agaricomycetes</taxon>
        <taxon>Agaricomycetidae</taxon>
        <taxon>Agaricales</taxon>
        <taxon>Agaricineae</taxon>
        <taxon>Strophariaceae</taxon>
        <taxon>Galerina</taxon>
    </lineage>
</organism>